<gene>
    <name evidence="1" type="ORF">BJ997_001035</name>
</gene>
<organism evidence="1 2">
    <name type="scientific">Cryobacterium roopkundense</name>
    <dbReference type="NCBI Taxonomy" id="1001240"/>
    <lineage>
        <taxon>Bacteria</taxon>
        <taxon>Bacillati</taxon>
        <taxon>Actinomycetota</taxon>
        <taxon>Actinomycetes</taxon>
        <taxon>Micrococcales</taxon>
        <taxon>Microbacteriaceae</taxon>
        <taxon>Cryobacterium</taxon>
    </lineage>
</organism>
<protein>
    <recommendedName>
        <fullName evidence="3">Integrase</fullName>
    </recommendedName>
</protein>
<dbReference type="SUPFAM" id="SSF56349">
    <property type="entry name" value="DNA breaking-rejoining enzymes"/>
    <property type="match status" value="1"/>
</dbReference>
<evidence type="ECO:0000313" key="1">
    <source>
        <dbReference type="EMBL" id="MBB5640487.1"/>
    </source>
</evidence>
<proteinExistence type="predicted"/>
<evidence type="ECO:0008006" key="3">
    <source>
        <dbReference type="Google" id="ProtNLM"/>
    </source>
</evidence>
<dbReference type="GO" id="GO:0003677">
    <property type="term" value="F:DNA binding"/>
    <property type="evidence" value="ECO:0007669"/>
    <property type="project" value="InterPro"/>
</dbReference>
<dbReference type="Proteomes" id="UP000561726">
    <property type="component" value="Unassembled WGS sequence"/>
</dbReference>
<dbReference type="InterPro" id="IPR011010">
    <property type="entry name" value="DNA_brk_join_enz"/>
</dbReference>
<name>A0A7W8ZV51_9MICO</name>
<dbReference type="EMBL" id="JACHBQ010000001">
    <property type="protein sequence ID" value="MBB5640487.1"/>
    <property type="molecule type" value="Genomic_DNA"/>
</dbReference>
<dbReference type="AlphaFoldDB" id="A0A7W8ZV51"/>
<reference evidence="1 2" key="1">
    <citation type="submission" date="2020-08" db="EMBL/GenBank/DDBJ databases">
        <title>Sequencing the genomes of 1000 actinobacteria strains.</title>
        <authorList>
            <person name="Klenk H.-P."/>
        </authorList>
    </citation>
    <scope>NUCLEOTIDE SEQUENCE [LARGE SCALE GENOMIC DNA]</scope>
    <source>
        <strain evidence="1 2">DSM 21065</strain>
    </source>
</reference>
<sequence>MPIIMQLLGHESMSTTSAFYAFATLDMMKTAMNAATPGIDAVDRDWLSEEKLQMLYTLH</sequence>
<dbReference type="RefSeq" id="WP_201771717.1">
    <property type="nucleotide sequence ID" value="NZ_JACHBQ010000001.1"/>
</dbReference>
<evidence type="ECO:0000313" key="2">
    <source>
        <dbReference type="Proteomes" id="UP000561726"/>
    </source>
</evidence>
<accession>A0A7W8ZV51</accession>
<comment type="caution">
    <text evidence="1">The sequence shown here is derived from an EMBL/GenBank/DDBJ whole genome shotgun (WGS) entry which is preliminary data.</text>
</comment>